<dbReference type="EMBL" id="BAABCJ010000006">
    <property type="protein sequence ID" value="GAA3708923.1"/>
    <property type="molecule type" value="Genomic_DNA"/>
</dbReference>
<evidence type="ECO:0000259" key="6">
    <source>
        <dbReference type="Pfam" id="PF08244"/>
    </source>
</evidence>
<dbReference type="Proteomes" id="UP001501536">
    <property type="component" value="Unassembled WGS sequence"/>
</dbReference>
<comment type="similarity">
    <text evidence="1 4">Belongs to the glycosyl hydrolase 32 family.</text>
</comment>
<dbReference type="Gene3D" id="2.60.120.560">
    <property type="entry name" value="Exo-inulinase, domain 1"/>
    <property type="match status" value="1"/>
</dbReference>
<sequence length="544" mass="59296">MSKNHENQSESLPRRAPAVGRRSMLLGAGGAAALGGLSLGGIAPAAAAPDHANPGRPSGKSARAVPEHSYRPAYHFSVPDNWKNDPQRPVFVDGEYLYYYLYNADYLDGGAGTSWRLATTRDHVSFEEHGVAIEKNTNGNGDCWSGCVVVDHDDTAGYGAGALIALVTQAPSTGQAQYLWYSTDKGRTFTPGGEDPVLPNPGRHDFRDPKVIWDADRGRWFMANAEGNRLGFYASANLRDWEEVGSFHRDDLGLLECPDIFQMIADDGTAHWVLGISANGKARDLPATYAYWTGTFDGASFTPDAAEPEWLDRGFDFYGAVTYEHYDDAGRLDPSLRRAIGWANFWDYPHNSPSLLTDGYNGDDMIVRDVRMVRAGGKYVLVSQPTAALADYTSKVHEIGTTRLSGNRDLELRSRAYELACTLVWDPSNRPDNIGLELCRAPGGGRHVAAGAFLGGGFTYVNRRPTFNPGHGGESQVPFDISSGRLDVRVLVDHASVELFVGDGRVVHSHRAFPLAGDDGIRLFVHGGEASFENLLIRELDVAD</sequence>
<evidence type="ECO:0000256" key="1">
    <source>
        <dbReference type="ARBA" id="ARBA00009902"/>
    </source>
</evidence>
<evidence type="ECO:0000256" key="3">
    <source>
        <dbReference type="ARBA" id="ARBA00023295"/>
    </source>
</evidence>
<dbReference type="InterPro" id="IPR023296">
    <property type="entry name" value="Glyco_hydro_beta-prop_sf"/>
</dbReference>
<dbReference type="Pfam" id="PF00251">
    <property type="entry name" value="Glyco_hydro_32N"/>
    <property type="match status" value="1"/>
</dbReference>
<feature type="domain" description="Glycosyl hydrolase family 32 N-terminal" evidence="5">
    <location>
        <begin position="75"/>
        <end position="383"/>
    </location>
</feature>
<reference evidence="8" key="1">
    <citation type="journal article" date="2019" name="Int. J. Syst. Evol. Microbiol.">
        <title>The Global Catalogue of Microorganisms (GCM) 10K type strain sequencing project: providing services to taxonomists for standard genome sequencing and annotation.</title>
        <authorList>
            <consortium name="The Broad Institute Genomics Platform"/>
            <consortium name="The Broad Institute Genome Sequencing Center for Infectious Disease"/>
            <person name="Wu L."/>
            <person name="Ma J."/>
        </authorList>
    </citation>
    <scope>NUCLEOTIDE SEQUENCE [LARGE SCALE GENOMIC DNA]</scope>
    <source>
        <strain evidence="8">JCM 16961</strain>
    </source>
</reference>
<dbReference type="PANTHER" id="PTHR42800:SF1">
    <property type="entry name" value="EXOINULINASE INUD (AFU_ORTHOLOGUE AFUA_5G00480)"/>
    <property type="match status" value="1"/>
</dbReference>
<accession>A0ABP7DWE0</accession>
<dbReference type="InterPro" id="IPR001362">
    <property type="entry name" value="Glyco_hydro_32"/>
</dbReference>
<dbReference type="PANTHER" id="PTHR42800">
    <property type="entry name" value="EXOINULINASE INUD (AFU_ORTHOLOGUE AFUA_5G00480)"/>
    <property type="match status" value="1"/>
</dbReference>
<dbReference type="InterPro" id="IPR013320">
    <property type="entry name" value="ConA-like_dom_sf"/>
</dbReference>
<dbReference type="Gene3D" id="2.115.10.20">
    <property type="entry name" value="Glycosyl hydrolase domain, family 43"/>
    <property type="match status" value="1"/>
</dbReference>
<dbReference type="SUPFAM" id="SSF75005">
    <property type="entry name" value="Arabinanase/levansucrase/invertase"/>
    <property type="match status" value="1"/>
</dbReference>
<dbReference type="RefSeq" id="WP_344884739.1">
    <property type="nucleotide sequence ID" value="NZ_BAABCJ010000006.1"/>
</dbReference>
<evidence type="ECO:0000313" key="7">
    <source>
        <dbReference type="EMBL" id="GAA3708923.1"/>
    </source>
</evidence>
<dbReference type="SMART" id="SM00640">
    <property type="entry name" value="Glyco_32"/>
    <property type="match status" value="1"/>
</dbReference>
<dbReference type="InterPro" id="IPR013189">
    <property type="entry name" value="Glyco_hydro_32_C"/>
</dbReference>
<keyword evidence="2 4" id="KW-0378">Hydrolase</keyword>
<dbReference type="Pfam" id="PF08244">
    <property type="entry name" value="Glyco_hydro_32C"/>
    <property type="match status" value="1"/>
</dbReference>
<proteinExistence type="inferred from homology"/>
<dbReference type="SUPFAM" id="SSF49899">
    <property type="entry name" value="Concanavalin A-like lectins/glucanases"/>
    <property type="match status" value="1"/>
</dbReference>
<keyword evidence="3 4" id="KW-0326">Glycosidase</keyword>
<dbReference type="InterPro" id="IPR013148">
    <property type="entry name" value="Glyco_hydro_32_N"/>
</dbReference>
<comment type="caution">
    <text evidence="7">The sequence shown here is derived from an EMBL/GenBank/DDBJ whole genome shotgun (WGS) entry which is preliminary data.</text>
</comment>
<protein>
    <submittedName>
        <fullName evidence="7">2,6-beta-fructan 6-levanbiohydrolase</fullName>
    </submittedName>
</protein>
<dbReference type="PROSITE" id="PS51318">
    <property type="entry name" value="TAT"/>
    <property type="match status" value="1"/>
</dbReference>
<gene>
    <name evidence="7" type="primary">levB</name>
    <name evidence="7" type="ORF">GCM10022377_23300</name>
</gene>
<organism evidence="7 8">
    <name type="scientific">Zhihengliuella alba</name>
    <dbReference type="NCBI Taxonomy" id="547018"/>
    <lineage>
        <taxon>Bacteria</taxon>
        <taxon>Bacillati</taxon>
        <taxon>Actinomycetota</taxon>
        <taxon>Actinomycetes</taxon>
        <taxon>Micrococcales</taxon>
        <taxon>Micrococcaceae</taxon>
        <taxon>Zhihengliuella</taxon>
    </lineage>
</organism>
<dbReference type="CDD" id="cd18622">
    <property type="entry name" value="GH32_Inu-like"/>
    <property type="match status" value="1"/>
</dbReference>
<evidence type="ECO:0000256" key="4">
    <source>
        <dbReference type="RuleBase" id="RU362110"/>
    </source>
</evidence>
<evidence type="ECO:0000259" key="5">
    <source>
        <dbReference type="Pfam" id="PF00251"/>
    </source>
</evidence>
<evidence type="ECO:0000256" key="2">
    <source>
        <dbReference type="ARBA" id="ARBA00022801"/>
    </source>
</evidence>
<evidence type="ECO:0000313" key="8">
    <source>
        <dbReference type="Proteomes" id="UP001501536"/>
    </source>
</evidence>
<dbReference type="InterPro" id="IPR006311">
    <property type="entry name" value="TAT_signal"/>
</dbReference>
<name>A0ABP7DWE0_9MICC</name>
<keyword evidence="8" id="KW-1185">Reference proteome</keyword>
<feature type="domain" description="Glycosyl hydrolase family 32 C-terminal" evidence="6">
    <location>
        <begin position="402"/>
        <end position="537"/>
    </location>
</feature>